<accession>A0ABQ7LUD9</accession>
<evidence type="ECO:0000313" key="2">
    <source>
        <dbReference type="Proteomes" id="UP000823674"/>
    </source>
</evidence>
<evidence type="ECO:0000313" key="1">
    <source>
        <dbReference type="EMBL" id="KAG5389336.1"/>
    </source>
</evidence>
<dbReference type="Proteomes" id="UP000823674">
    <property type="component" value="Chromosome A08"/>
</dbReference>
<reference evidence="1 2" key="1">
    <citation type="submission" date="2021-03" db="EMBL/GenBank/DDBJ databases">
        <authorList>
            <person name="King G.J."/>
            <person name="Bancroft I."/>
            <person name="Baten A."/>
            <person name="Bloomfield J."/>
            <person name="Borpatragohain P."/>
            <person name="He Z."/>
            <person name="Irish N."/>
            <person name="Irwin J."/>
            <person name="Liu K."/>
            <person name="Mauleon R.P."/>
            <person name="Moore J."/>
            <person name="Morris R."/>
            <person name="Ostergaard L."/>
            <person name="Wang B."/>
            <person name="Wells R."/>
        </authorList>
    </citation>
    <scope>NUCLEOTIDE SEQUENCE [LARGE SCALE GENOMIC DNA]</scope>
    <source>
        <strain evidence="1">R-o-18</strain>
        <tissue evidence="1">Leaf</tissue>
    </source>
</reference>
<dbReference type="EMBL" id="JADBGQ010000007">
    <property type="protein sequence ID" value="KAG5389336.1"/>
    <property type="molecule type" value="Genomic_DNA"/>
</dbReference>
<name>A0ABQ7LUD9_BRACM</name>
<proteinExistence type="predicted"/>
<gene>
    <name evidence="1" type="primary">A08g507280.1_BraROA</name>
    <name evidence="1" type="ORF">IGI04_030877</name>
</gene>
<comment type="caution">
    <text evidence="1">The sequence shown here is derived from an EMBL/GenBank/DDBJ whole genome shotgun (WGS) entry which is preliminary data.</text>
</comment>
<sequence>MSGIQDQILEELKDTKWLPRQDPYVFLEHNDTLTSYRHALNPPSRQVGTFVGSVAERNLVKQQWSISSILHIRSFRFCIYAI</sequence>
<keyword evidence="2" id="KW-1185">Reference proteome</keyword>
<protein>
    <submittedName>
        <fullName evidence="1">Uncharacterized protein</fullName>
    </submittedName>
</protein>
<organism evidence="1 2">
    <name type="scientific">Brassica rapa subsp. trilocularis</name>
    <dbReference type="NCBI Taxonomy" id="1813537"/>
    <lineage>
        <taxon>Eukaryota</taxon>
        <taxon>Viridiplantae</taxon>
        <taxon>Streptophyta</taxon>
        <taxon>Embryophyta</taxon>
        <taxon>Tracheophyta</taxon>
        <taxon>Spermatophyta</taxon>
        <taxon>Magnoliopsida</taxon>
        <taxon>eudicotyledons</taxon>
        <taxon>Gunneridae</taxon>
        <taxon>Pentapetalae</taxon>
        <taxon>rosids</taxon>
        <taxon>malvids</taxon>
        <taxon>Brassicales</taxon>
        <taxon>Brassicaceae</taxon>
        <taxon>Brassiceae</taxon>
        <taxon>Brassica</taxon>
    </lineage>
</organism>